<dbReference type="Proteomes" id="UP001596297">
    <property type="component" value="Unassembled WGS sequence"/>
</dbReference>
<evidence type="ECO:0008006" key="3">
    <source>
        <dbReference type="Google" id="ProtNLM"/>
    </source>
</evidence>
<evidence type="ECO:0000313" key="1">
    <source>
        <dbReference type="EMBL" id="MFC6592315.1"/>
    </source>
</evidence>
<keyword evidence="2" id="KW-1185">Reference proteome</keyword>
<dbReference type="EMBL" id="JBHSWD010000001">
    <property type="protein sequence ID" value="MFC6592315.1"/>
    <property type="molecule type" value="Genomic_DNA"/>
</dbReference>
<sequence length="1075" mass="111181">MQWQQGALQVTGRQAVTALGRSGQVQGSASWTPQWGGQVNLSGTLDGYALAVRGPWDRLSLSLQAPGSLRAAGTASVPQGRYDLSVSGELPGGPGVQGRVYGRGADPYGRLDLTSAGGGRGQLTLRGLNNIQLEAQRLELGGQVLSGALSTRGGLTGQFQAGGLTVRAKQGALEAAGEWAGHSVQARGRLRLPAVTGAGLGGPATLDGLKVQVSGPYVSGWAQGSAQALRGRLTVRAQRWEAGDTALILPAQTLAVTASLQPPRVEAGGLVYAAGRWSGAADLRYTVAAGRERRLGQVRLAGNAAGLQVGVSGPVRGQLAVWPRLQGNLRTSAQVLTGLLPASAAAHWEAGELTAQLSGTGADLSLRDSRWLGRPLGLEAHLDWAAQTLEGRLTHQQTRLPLSYRAGTLRVRRGQLDAASLRPWLSASGLAQGELTWRNVLEADPADLQARLDLNLRPLGASGDAASGQVVWQAGQLRADLTGAWRGTPLRVQGPLYPVAGATLRYGDLSGRLSGDARQTLTLGVSGRFQGRPTDIEARLSGVLTDYRRAELSGTLAGTLLNAQVQATGPDWKQWTASGRFSSADLSPFGVQGHASGAVSGRLGDLRGQVAGRVEEVDFSAPVRWSRRLTVQSAELTSRRRDLAGQARLSGELWPRLSLTGPVELQGTLAGQYQATLGGRLERPDLTLSGTWAGADTGQLRDWTLDPAQVQAHLLGSDWAVRLSGNSVAGTLRGQLGTSSAPGGLLTADLQLRTRYQALRGQERQDVALSGPLGWNARQGWSGDLWASGTLSGQALSARFQGQGGDLLGSGTLGSGAAQGRFSARLPAEALLRPAGEVALQGLDIGALWGRPGQLGLTGSGSLSGQEWQQAALALAGRLEDAGGDLSGDFGLDYQVGGGAALRLAGERLSGGGTWDAQGFQARLQAEDVRLARLLPPEWAVDSLVLRGRLQARGSAQGLSELSAEGLDIRGQQRRLGPFTLTGRAAYQPQAAVSSTLAATLGRGRVTASGSLPQGLEVRAQGIDLAALGLDASLGTLSGAATLTGPPEAASVAGHFVADGQPAAAPPGAPAPRPA</sequence>
<comment type="caution">
    <text evidence="1">The sequence shown here is derived from an EMBL/GenBank/DDBJ whole genome shotgun (WGS) entry which is preliminary data.</text>
</comment>
<name>A0ABW1YFH6_9DEIO</name>
<proteinExistence type="predicted"/>
<dbReference type="RefSeq" id="WP_380083334.1">
    <property type="nucleotide sequence ID" value="NZ_JBHSWD010000001.1"/>
</dbReference>
<protein>
    <recommendedName>
        <fullName evidence="3">Translocation/assembly module TamB</fullName>
    </recommendedName>
</protein>
<evidence type="ECO:0000313" key="2">
    <source>
        <dbReference type="Proteomes" id="UP001596297"/>
    </source>
</evidence>
<accession>A0ABW1YFH6</accession>
<organism evidence="1 2">
    <name type="scientific">Deinococcus lacus</name>
    <dbReference type="NCBI Taxonomy" id="392561"/>
    <lineage>
        <taxon>Bacteria</taxon>
        <taxon>Thermotogati</taxon>
        <taxon>Deinococcota</taxon>
        <taxon>Deinococci</taxon>
        <taxon>Deinococcales</taxon>
        <taxon>Deinococcaceae</taxon>
        <taxon>Deinococcus</taxon>
    </lineage>
</organism>
<gene>
    <name evidence="1" type="ORF">ACFP81_10120</name>
</gene>
<reference evidence="2" key="1">
    <citation type="journal article" date="2019" name="Int. J. Syst. Evol. Microbiol.">
        <title>The Global Catalogue of Microorganisms (GCM) 10K type strain sequencing project: providing services to taxonomists for standard genome sequencing and annotation.</title>
        <authorList>
            <consortium name="The Broad Institute Genomics Platform"/>
            <consortium name="The Broad Institute Genome Sequencing Center for Infectious Disease"/>
            <person name="Wu L."/>
            <person name="Ma J."/>
        </authorList>
    </citation>
    <scope>NUCLEOTIDE SEQUENCE [LARGE SCALE GENOMIC DNA]</scope>
    <source>
        <strain evidence="2">CGMCC 1.15772</strain>
    </source>
</reference>